<keyword evidence="1" id="KW-0812">Transmembrane</keyword>
<evidence type="ECO:0000313" key="2">
    <source>
        <dbReference type="EMBL" id="HDQ99899.1"/>
    </source>
</evidence>
<feature type="transmembrane region" description="Helical" evidence="1">
    <location>
        <begin position="116"/>
        <end position="138"/>
    </location>
</feature>
<feature type="transmembrane region" description="Helical" evidence="1">
    <location>
        <begin position="16"/>
        <end position="34"/>
    </location>
</feature>
<feature type="transmembrane region" description="Helical" evidence="1">
    <location>
        <begin position="46"/>
        <end position="76"/>
    </location>
</feature>
<reference evidence="2" key="1">
    <citation type="journal article" date="2020" name="mSystems">
        <title>Genome- and Community-Level Interaction Insights into Carbon Utilization and Element Cycling Functions of Hydrothermarchaeota in Hydrothermal Sediment.</title>
        <authorList>
            <person name="Zhou Z."/>
            <person name="Liu Y."/>
            <person name="Xu W."/>
            <person name="Pan J."/>
            <person name="Luo Z.H."/>
            <person name="Li M."/>
        </authorList>
    </citation>
    <scope>NUCLEOTIDE SEQUENCE [LARGE SCALE GENOMIC DNA]</scope>
    <source>
        <strain evidence="2">SpSt-1182</strain>
    </source>
</reference>
<dbReference type="Proteomes" id="UP000885672">
    <property type="component" value="Unassembled WGS sequence"/>
</dbReference>
<keyword evidence="1" id="KW-1133">Transmembrane helix</keyword>
<protein>
    <submittedName>
        <fullName evidence="2">Uncharacterized protein</fullName>
    </submittedName>
</protein>
<sequence length="180" mass="19797">MGNLKLEDPPAPGHDLTLRGILLFVPRLFIRALSRKEARPPEERPTGYGWGFFFAAANGAVGLGLGGLALGLAFVFPPDSAYASLPRFAAAVLGAFAFFYTEVSVCAFARRFEVCYLIIIAWLMLSFGLLVTQAVLSLSSGRFTYVPAYLAGLALTCAWLAYFGNRRHLFRRLREPTGRR</sequence>
<dbReference type="EMBL" id="DSBX01000240">
    <property type="protein sequence ID" value="HDQ99899.1"/>
    <property type="molecule type" value="Genomic_DNA"/>
</dbReference>
<dbReference type="AlphaFoldDB" id="A0A7V0T654"/>
<name>A0A7V0T654_UNCW3</name>
<comment type="caution">
    <text evidence="2">The sequence shown here is derived from an EMBL/GenBank/DDBJ whole genome shotgun (WGS) entry which is preliminary data.</text>
</comment>
<gene>
    <name evidence="2" type="ORF">ENN51_06415</name>
</gene>
<feature type="transmembrane region" description="Helical" evidence="1">
    <location>
        <begin position="144"/>
        <end position="164"/>
    </location>
</feature>
<evidence type="ECO:0000256" key="1">
    <source>
        <dbReference type="SAM" id="Phobius"/>
    </source>
</evidence>
<proteinExistence type="predicted"/>
<feature type="transmembrane region" description="Helical" evidence="1">
    <location>
        <begin position="88"/>
        <end position="109"/>
    </location>
</feature>
<accession>A0A7V0T654</accession>
<keyword evidence="1" id="KW-0472">Membrane</keyword>
<organism evidence="2">
    <name type="scientific">candidate division WOR-3 bacterium</name>
    <dbReference type="NCBI Taxonomy" id="2052148"/>
    <lineage>
        <taxon>Bacteria</taxon>
        <taxon>Bacteria division WOR-3</taxon>
    </lineage>
</organism>